<dbReference type="GO" id="GO:0032259">
    <property type="term" value="P:methylation"/>
    <property type="evidence" value="ECO:0007669"/>
    <property type="project" value="UniProtKB-KW"/>
</dbReference>
<accession>A0ABT6Q1Y5</accession>
<dbReference type="PANTHER" id="PTHR31760:SF0">
    <property type="entry name" value="S-ADENOSYL-L-METHIONINE-DEPENDENT METHYLTRANSFERASES SUPERFAMILY PROTEIN"/>
    <property type="match status" value="1"/>
</dbReference>
<feature type="binding site" evidence="6">
    <location>
        <position position="74"/>
    </location>
    <ligand>
        <name>S-adenosyl-L-methionine</name>
        <dbReference type="ChEBI" id="CHEBI:59789"/>
    </ligand>
</feature>
<dbReference type="Pfam" id="PF02527">
    <property type="entry name" value="GidB"/>
    <property type="match status" value="1"/>
</dbReference>
<sequence>MYPDNIDHQGVYKNVSRETIEKLNVYVSLLRQWNAKINLISRQDIDHIWDRHIIDSMQLVDFVESKVQRMADLGSGGGFPGMVLSIVTGVPMIMVESDVRKAVFLREVARQLDVNVTVFNQRIEQVEMPLVDMISVRALASLDQLLFLCNGRLTDHGYCLFLKGRQVDVEIAQAQKEWQIEFQKIPSKTSSDGVILKVNQFKRIV</sequence>
<dbReference type="Gene3D" id="3.40.50.150">
    <property type="entry name" value="Vaccinia Virus protein VP39"/>
    <property type="match status" value="1"/>
</dbReference>
<dbReference type="NCBIfam" id="TIGR00138">
    <property type="entry name" value="rsmG_gidB"/>
    <property type="match status" value="1"/>
</dbReference>
<keyword evidence="8" id="KW-1185">Reference proteome</keyword>
<reference evidence="7" key="1">
    <citation type="submission" date="2023-05" db="EMBL/GenBank/DDBJ databases">
        <title>Whole genome sequence of Commensalibacter sp.</title>
        <authorList>
            <person name="Charoenyingcharoen P."/>
            <person name="Yukphan P."/>
        </authorList>
    </citation>
    <scope>NUCLEOTIDE SEQUENCE</scope>
    <source>
        <strain evidence="7">TBRC 16381</strain>
    </source>
</reference>
<comment type="catalytic activity">
    <reaction evidence="6">
        <text>guanosine(527) in 16S rRNA + S-adenosyl-L-methionine = N(7)-methylguanosine(527) in 16S rRNA + S-adenosyl-L-homocysteine</text>
        <dbReference type="Rhea" id="RHEA:42732"/>
        <dbReference type="Rhea" id="RHEA-COMP:10209"/>
        <dbReference type="Rhea" id="RHEA-COMP:10210"/>
        <dbReference type="ChEBI" id="CHEBI:57856"/>
        <dbReference type="ChEBI" id="CHEBI:59789"/>
        <dbReference type="ChEBI" id="CHEBI:74269"/>
        <dbReference type="ChEBI" id="CHEBI:74480"/>
        <dbReference type="EC" id="2.1.1.170"/>
    </reaction>
</comment>
<evidence type="ECO:0000256" key="2">
    <source>
        <dbReference type="ARBA" id="ARBA00022552"/>
    </source>
</evidence>
<name>A0ABT6Q1Y5_9PROT</name>
<feature type="binding site" evidence="6">
    <location>
        <position position="79"/>
    </location>
    <ligand>
        <name>S-adenosyl-L-methionine</name>
        <dbReference type="ChEBI" id="CHEBI:59789"/>
    </ligand>
</feature>
<proteinExistence type="inferred from homology"/>
<evidence type="ECO:0000256" key="5">
    <source>
        <dbReference type="ARBA" id="ARBA00022691"/>
    </source>
</evidence>
<evidence type="ECO:0000256" key="3">
    <source>
        <dbReference type="ARBA" id="ARBA00022603"/>
    </source>
</evidence>
<comment type="caution">
    <text evidence="7">The sequence shown here is derived from an EMBL/GenBank/DDBJ whole genome shotgun (WGS) entry which is preliminary data.</text>
</comment>
<dbReference type="PIRSF" id="PIRSF003078">
    <property type="entry name" value="GidB"/>
    <property type="match status" value="1"/>
</dbReference>
<evidence type="ECO:0000256" key="4">
    <source>
        <dbReference type="ARBA" id="ARBA00022679"/>
    </source>
</evidence>
<comment type="subcellular location">
    <subcellularLocation>
        <location evidence="6">Cytoplasm</location>
    </subcellularLocation>
</comment>
<feature type="binding site" evidence="6">
    <location>
        <begin position="123"/>
        <end position="124"/>
    </location>
    <ligand>
        <name>S-adenosyl-L-methionine</name>
        <dbReference type="ChEBI" id="CHEBI:59789"/>
    </ligand>
</feature>
<keyword evidence="1 6" id="KW-0963">Cytoplasm</keyword>
<gene>
    <name evidence="6 7" type="primary">rsmG</name>
    <name evidence="7" type="ORF">QJV27_07075</name>
</gene>
<evidence type="ECO:0000256" key="1">
    <source>
        <dbReference type="ARBA" id="ARBA00022490"/>
    </source>
</evidence>
<dbReference type="InterPro" id="IPR029063">
    <property type="entry name" value="SAM-dependent_MTases_sf"/>
</dbReference>
<dbReference type="EMBL" id="JASBAO010000001">
    <property type="protein sequence ID" value="MDI2091129.1"/>
    <property type="molecule type" value="Genomic_DNA"/>
</dbReference>
<dbReference type="GO" id="GO:0008168">
    <property type="term" value="F:methyltransferase activity"/>
    <property type="evidence" value="ECO:0007669"/>
    <property type="project" value="UniProtKB-KW"/>
</dbReference>
<comment type="similarity">
    <text evidence="6">Belongs to the methyltransferase superfamily. RNA methyltransferase RsmG family.</text>
</comment>
<evidence type="ECO:0000256" key="6">
    <source>
        <dbReference type="HAMAP-Rule" id="MF_00074"/>
    </source>
</evidence>
<dbReference type="Proteomes" id="UP001431634">
    <property type="component" value="Unassembled WGS sequence"/>
</dbReference>
<comment type="function">
    <text evidence="6">Specifically methylates the N7 position of guanine in position 527 of 16S rRNA.</text>
</comment>
<dbReference type="InterPro" id="IPR003682">
    <property type="entry name" value="rRNA_ssu_MeTfrase_G"/>
</dbReference>
<organism evidence="7 8">
    <name type="scientific">Commensalibacter oyaizuii</name>
    <dbReference type="NCBI Taxonomy" id="3043873"/>
    <lineage>
        <taxon>Bacteria</taxon>
        <taxon>Pseudomonadati</taxon>
        <taxon>Pseudomonadota</taxon>
        <taxon>Alphaproteobacteria</taxon>
        <taxon>Acetobacterales</taxon>
        <taxon>Acetobacteraceae</taxon>
    </lineage>
</organism>
<dbReference type="SUPFAM" id="SSF53335">
    <property type="entry name" value="S-adenosyl-L-methionine-dependent methyltransferases"/>
    <property type="match status" value="1"/>
</dbReference>
<evidence type="ECO:0000313" key="7">
    <source>
        <dbReference type="EMBL" id="MDI2091129.1"/>
    </source>
</evidence>
<comment type="caution">
    <text evidence="6">Lacks conserved residue(s) required for the propagation of feature annotation.</text>
</comment>
<dbReference type="EC" id="2.1.1.170" evidence="6"/>
<dbReference type="PANTHER" id="PTHR31760">
    <property type="entry name" value="S-ADENOSYL-L-METHIONINE-DEPENDENT METHYLTRANSFERASES SUPERFAMILY PROTEIN"/>
    <property type="match status" value="1"/>
</dbReference>
<evidence type="ECO:0000313" key="8">
    <source>
        <dbReference type="Proteomes" id="UP001431634"/>
    </source>
</evidence>
<keyword evidence="2 6" id="KW-0698">rRNA processing</keyword>
<keyword evidence="3 6" id="KW-0489">Methyltransferase</keyword>
<keyword evidence="5 6" id="KW-0949">S-adenosyl-L-methionine</keyword>
<dbReference type="HAMAP" id="MF_00074">
    <property type="entry name" value="16SrRNA_methyltr_G"/>
    <property type="match status" value="1"/>
</dbReference>
<dbReference type="RefSeq" id="WP_281448231.1">
    <property type="nucleotide sequence ID" value="NZ_JASBAO010000001.1"/>
</dbReference>
<keyword evidence="4 6" id="KW-0808">Transferase</keyword>
<feature type="binding site" evidence="6">
    <location>
        <position position="137"/>
    </location>
    <ligand>
        <name>S-adenosyl-L-methionine</name>
        <dbReference type="ChEBI" id="CHEBI:59789"/>
    </ligand>
</feature>
<protein>
    <recommendedName>
        <fullName evidence="6">Ribosomal RNA small subunit methyltransferase G</fullName>
        <ecNumber evidence="6">2.1.1.170</ecNumber>
    </recommendedName>
    <alternativeName>
        <fullName evidence="6">16S rRNA 7-methylguanosine methyltransferase</fullName>
        <shortName evidence="6">16S rRNA m7G methyltransferase</shortName>
    </alternativeName>
</protein>